<accession>A9USR2</accession>
<dbReference type="EMBL" id="CH991544">
    <property type="protein sequence ID" value="EDQ92147.1"/>
    <property type="molecule type" value="Genomic_DNA"/>
</dbReference>
<gene>
    <name evidence="1" type="ORF">MONBRDRAFT_31266</name>
</gene>
<dbReference type="Pfam" id="PF10188">
    <property type="entry name" value="Oscp1"/>
    <property type="match status" value="1"/>
</dbReference>
<dbReference type="KEGG" id="mbr:MONBRDRAFT_31266"/>
<protein>
    <recommendedName>
        <fullName evidence="3">Protein OSCP1</fullName>
    </recommendedName>
</protein>
<dbReference type="InterPro" id="IPR019332">
    <property type="entry name" value="OSCP1"/>
</dbReference>
<evidence type="ECO:0000313" key="2">
    <source>
        <dbReference type="Proteomes" id="UP000001357"/>
    </source>
</evidence>
<evidence type="ECO:0008006" key="3">
    <source>
        <dbReference type="Google" id="ProtNLM"/>
    </source>
</evidence>
<dbReference type="PANTHER" id="PTHR21439">
    <property type="entry name" value="OXIDORED-NITRO DOMAIN-CONTAINING PROTEIN"/>
    <property type="match status" value="1"/>
</dbReference>
<dbReference type="Proteomes" id="UP000001357">
    <property type="component" value="Unassembled WGS sequence"/>
</dbReference>
<sequence>MSKRALPLVVLNLGCEMLYVLDERLTAQNVPSDKSLRVLGDIARALFAPSFQDALFKPQAMYSPDSLHAIFEHLSRASTMRLNEESMSKLYDLMLMVCKYQLMLMRTADELLGLTLNHIHTVATTIVANSAAEELATACSQRILEVYGNMSSGQWERMRRSLLMILQDKHTRVSLLLQANYQGQDGRARLVREGPVARGSRVPGTITLFEHGAERSHAVVATKFEVRQTSLPTLAGACGFGPVSRQCGPVPDSKRKSDHSTIRPTNLARIWVIICTGVIAFESERSLSTCVRIFTAMFSLFVMLTNVSYRRARDGLLVGVEVPTSSSLATSADPAPDETPAKAVQVLPNQPRQETNEAALAGLDLLSRIVGAQAPTEKTFKLMLFAETAELSPSAPADLHAHTARLTVASAESNSARLAALRAELEAPLDEPAPPSGLGDAGDLLALMDNL</sequence>
<dbReference type="GO" id="GO:0005737">
    <property type="term" value="C:cytoplasm"/>
    <property type="evidence" value="ECO:0000318"/>
    <property type="project" value="GO_Central"/>
</dbReference>
<dbReference type="PANTHER" id="PTHR21439:SF0">
    <property type="entry name" value="PROTEIN OSCP1"/>
    <property type="match status" value="1"/>
</dbReference>
<dbReference type="eggNOG" id="KOG4033">
    <property type="taxonomic scope" value="Eukaryota"/>
</dbReference>
<proteinExistence type="predicted"/>
<dbReference type="GO" id="GO:0005886">
    <property type="term" value="C:plasma membrane"/>
    <property type="evidence" value="ECO:0000318"/>
    <property type="project" value="GO_Central"/>
</dbReference>
<dbReference type="InParanoid" id="A9USR2"/>
<dbReference type="GeneID" id="5888261"/>
<dbReference type="AlphaFoldDB" id="A9USR2"/>
<organism evidence="1 2">
    <name type="scientific">Monosiga brevicollis</name>
    <name type="common">Choanoflagellate</name>
    <dbReference type="NCBI Taxonomy" id="81824"/>
    <lineage>
        <taxon>Eukaryota</taxon>
        <taxon>Choanoflagellata</taxon>
        <taxon>Craspedida</taxon>
        <taxon>Salpingoecidae</taxon>
        <taxon>Monosiga</taxon>
    </lineage>
</organism>
<name>A9USR2_MONBE</name>
<keyword evidence="2" id="KW-1185">Reference proteome</keyword>
<dbReference type="RefSeq" id="XP_001743433.1">
    <property type="nucleotide sequence ID" value="XM_001743381.1"/>
</dbReference>
<evidence type="ECO:0000313" key="1">
    <source>
        <dbReference type="EMBL" id="EDQ92147.1"/>
    </source>
</evidence>
<reference evidence="1 2" key="1">
    <citation type="journal article" date="2008" name="Nature">
        <title>The genome of the choanoflagellate Monosiga brevicollis and the origin of metazoans.</title>
        <authorList>
            <consortium name="JGI Sequencing"/>
            <person name="King N."/>
            <person name="Westbrook M.J."/>
            <person name="Young S.L."/>
            <person name="Kuo A."/>
            <person name="Abedin M."/>
            <person name="Chapman J."/>
            <person name="Fairclough S."/>
            <person name="Hellsten U."/>
            <person name="Isogai Y."/>
            <person name="Letunic I."/>
            <person name="Marr M."/>
            <person name="Pincus D."/>
            <person name="Putnam N."/>
            <person name="Rokas A."/>
            <person name="Wright K.J."/>
            <person name="Zuzow R."/>
            <person name="Dirks W."/>
            <person name="Good M."/>
            <person name="Goodstein D."/>
            <person name="Lemons D."/>
            <person name="Li W."/>
            <person name="Lyons J.B."/>
            <person name="Morris A."/>
            <person name="Nichols S."/>
            <person name="Richter D.J."/>
            <person name="Salamov A."/>
            <person name="Bork P."/>
            <person name="Lim W.A."/>
            <person name="Manning G."/>
            <person name="Miller W.T."/>
            <person name="McGinnis W."/>
            <person name="Shapiro H."/>
            <person name="Tjian R."/>
            <person name="Grigoriev I.V."/>
            <person name="Rokhsar D."/>
        </authorList>
    </citation>
    <scope>NUCLEOTIDE SEQUENCE [LARGE SCALE GENOMIC DNA]</scope>
    <source>
        <strain evidence="2">MX1 / ATCC 50154</strain>
    </source>
</reference>